<dbReference type="Proteomes" id="UP001595867">
    <property type="component" value="Unassembled WGS sequence"/>
</dbReference>
<accession>A0ABV8J3H0</accession>
<dbReference type="Pfam" id="PF04149">
    <property type="entry name" value="DUF397"/>
    <property type="match status" value="1"/>
</dbReference>
<feature type="domain" description="DUF397" evidence="1">
    <location>
        <begin position="7"/>
        <end position="58"/>
    </location>
</feature>
<comment type="caution">
    <text evidence="2">The sequence shown here is derived from an EMBL/GenBank/DDBJ whole genome shotgun (WGS) entry which is preliminary data.</text>
</comment>
<keyword evidence="3" id="KW-1185">Reference proteome</keyword>
<dbReference type="EMBL" id="JBHSBL010000021">
    <property type="protein sequence ID" value="MFC4069743.1"/>
    <property type="molecule type" value="Genomic_DNA"/>
</dbReference>
<evidence type="ECO:0000259" key="1">
    <source>
        <dbReference type="Pfam" id="PF04149"/>
    </source>
</evidence>
<sequence>MTGPGQLTWRKSRRSSSGACVEIADRDGAVFVRDSKDPAGPVLTFPVAAFRDFVEQLKGLG</sequence>
<evidence type="ECO:0000313" key="3">
    <source>
        <dbReference type="Proteomes" id="UP001595867"/>
    </source>
</evidence>
<evidence type="ECO:0000313" key="2">
    <source>
        <dbReference type="EMBL" id="MFC4069743.1"/>
    </source>
</evidence>
<dbReference type="InterPro" id="IPR007278">
    <property type="entry name" value="DUF397"/>
</dbReference>
<proteinExistence type="predicted"/>
<dbReference type="RefSeq" id="WP_378070768.1">
    <property type="nucleotide sequence ID" value="NZ_JBHSBL010000021.1"/>
</dbReference>
<reference evidence="3" key="1">
    <citation type="journal article" date="2019" name="Int. J. Syst. Evol. Microbiol.">
        <title>The Global Catalogue of Microorganisms (GCM) 10K type strain sequencing project: providing services to taxonomists for standard genome sequencing and annotation.</title>
        <authorList>
            <consortium name="The Broad Institute Genomics Platform"/>
            <consortium name="The Broad Institute Genome Sequencing Center for Infectious Disease"/>
            <person name="Wu L."/>
            <person name="Ma J."/>
        </authorList>
    </citation>
    <scope>NUCLEOTIDE SEQUENCE [LARGE SCALE GENOMIC DNA]</scope>
    <source>
        <strain evidence="3">TBRC 5832</strain>
    </source>
</reference>
<gene>
    <name evidence="2" type="ORF">ACFO0C_32875</name>
</gene>
<protein>
    <submittedName>
        <fullName evidence="2">DUF397 domain-containing protein</fullName>
    </submittedName>
</protein>
<organism evidence="2 3">
    <name type="scientific">Actinoplanes subglobosus</name>
    <dbReference type="NCBI Taxonomy" id="1547892"/>
    <lineage>
        <taxon>Bacteria</taxon>
        <taxon>Bacillati</taxon>
        <taxon>Actinomycetota</taxon>
        <taxon>Actinomycetes</taxon>
        <taxon>Micromonosporales</taxon>
        <taxon>Micromonosporaceae</taxon>
        <taxon>Actinoplanes</taxon>
    </lineage>
</organism>
<name>A0ABV8J3H0_9ACTN</name>